<dbReference type="EMBL" id="AP018449">
    <property type="protein sequence ID" value="BBB92287.1"/>
    <property type="molecule type" value="Genomic_DNA"/>
</dbReference>
<dbReference type="GO" id="GO:0006879">
    <property type="term" value="P:intracellular iron ion homeostasis"/>
    <property type="evidence" value="ECO:0007669"/>
    <property type="project" value="UniProtKB-KW"/>
</dbReference>
<evidence type="ECO:0000256" key="4">
    <source>
        <dbReference type="ARBA" id="ARBA00022723"/>
    </source>
</evidence>
<evidence type="ECO:0000256" key="6">
    <source>
        <dbReference type="ARBA" id="ARBA00023004"/>
    </source>
</evidence>
<dbReference type="Proteomes" id="UP000276437">
    <property type="component" value="Chromosome"/>
</dbReference>
<sequence length="173" mass="19735">MISSRMQKAINNQIQAEMYSANLYLAMSGYTMAQNLKGFANWLRVQYQEETMHALKLVDYLLNRGGELELKPIDAPPTEFGKPAELFEKVLAHEQDVTGLINKLYEVAVEEKDIATQIFLQWYVTEQVEEEASASEIIEQLRMIGDKNSGIFFLDKELAQRTFQPPAAEPSKN</sequence>
<evidence type="ECO:0000256" key="7">
    <source>
        <dbReference type="ARBA" id="ARBA00048035"/>
    </source>
</evidence>
<dbReference type="GO" id="GO:0042802">
    <property type="term" value="F:identical protein binding"/>
    <property type="evidence" value="ECO:0007669"/>
    <property type="project" value="UniProtKB-ARBA"/>
</dbReference>
<organism evidence="11 12">
    <name type="scientific">Methylomusa anaerophila</name>
    <dbReference type="NCBI Taxonomy" id="1930071"/>
    <lineage>
        <taxon>Bacteria</taxon>
        <taxon>Bacillati</taxon>
        <taxon>Bacillota</taxon>
        <taxon>Negativicutes</taxon>
        <taxon>Selenomonadales</taxon>
        <taxon>Sporomusaceae</taxon>
        <taxon>Methylomusa</taxon>
    </lineage>
</organism>
<evidence type="ECO:0000256" key="1">
    <source>
        <dbReference type="ARBA" id="ARBA00002485"/>
    </source>
</evidence>
<feature type="binding site" evidence="8">
    <location>
        <position position="17"/>
    </location>
    <ligand>
        <name>Fe cation</name>
        <dbReference type="ChEBI" id="CHEBI:24875"/>
        <label>1</label>
    </ligand>
</feature>
<feature type="binding site" evidence="8">
    <location>
        <position position="53"/>
    </location>
    <ligand>
        <name>Fe cation</name>
        <dbReference type="ChEBI" id="CHEBI:24875"/>
        <label>1</label>
    </ligand>
</feature>
<evidence type="ECO:0000256" key="9">
    <source>
        <dbReference type="RuleBase" id="RU361145"/>
    </source>
</evidence>
<feature type="binding site" evidence="8">
    <location>
        <position position="50"/>
    </location>
    <ligand>
        <name>Fe cation</name>
        <dbReference type="ChEBI" id="CHEBI:24875"/>
        <label>1</label>
    </ligand>
</feature>
<dbReference type="PANTHER" id="PTHR11431">
    <property type="entry name" value="FERRITIN"/>
    <property type="match status" value="1"/>
</dbReference>
<dbReference type="AlphaFoldDB" id="A0A348AMI9"/>
<dbReference type="OrthoDB" id="9801481at2"/>
<keyword evidence="5 11" id="KW-0560">Oxidoreductase</keyword>
<dbReference type="InterPro" id="IPR012347">
    <property type="entry name" value="Ferritin-like"/>
</dbReference>
<dbReference type="RefSeq" id="WP_126309198.1">
    <property type="nucleotide sequence ID" value="NZ_AP018449.1"/>
</dbReference>
<feature type="binding site" evidence="8">
    <location>
        <position position="127"/>
    </location>
    <ligand>
        <name>Fe cation</name>
        <dbReference type="ChEBI" id="CHEBI:24875"/>
        <label>1</label>
    </ligand>
</feature>
<dbReference type="GO" id="GO:0008199">
    <property type="term" value="F:ferric iron binding"/>
    <property type="evidence" value="ECO:0007669"/>
    <property type="project" value="InterPro"/>
</dbReference>
<dbReference type="InterPro" id="IPR009040">
    <property type="entry name" value="Ferritin-like_diiron"/>
</dbReference>
<feature type="binding site" evidence="8">
    <location>
        <position position="94"/>
    </location>
    <ligand>
        <name>Fe cation</name>
        <dbReference type="ChEBI" id="CHEBI:24875"/>
        <label>1</label>
    </ligand>
</feature>
<dbReference type="InterPro" id="IPR041719">
    <property type="entry name" value="Ferritin_prok"/>
</dbReference>
<accession>A0A348AMI9</accession>
<comment type="subcellular location">
    <subcellularLocation>
        <location evidence="9">Cytoplasm</location>
    </subcellularLocation>
</comment>
<dbReference type="PANTHER" id="PTHR11431:SF127">
    <property type="entry name" value="BACTERIAL NON-HEME FERRITIN"/>
    <property type="match status" value="1"/>
</dbReference>
<proteinExistence type="inferred from homology"/>
<dbReference type="KEGG" id="mana:MAMMFC1_02972"/>
<evidence type="ECO:0000256" key="5">
    <source>
        <dbReference type="ARBA" id="ARBA00023002"/>
    </source>
</evidence>
<evidence type="ECO:0000256" key="2">
    <source>
        <dbReference type="ARBA" id="ARBA00006950"/>
    </source>
</evidence>
<keyword evidence="3 9" id="KW-0409">Iron storage</keyword>
<dbReference type="SUPFAM" id="SSF47240">
    <property type="entry name" value="Ferritin-like"/>
    <property type="match status" value="1"/>
</dbReference>
<dbReference type="GO" id="GO:0005829">
    <property type="term" value="C:cytosol"/>
    <property type="evidence" value="ECO:0007669"/>
    <property type="project" value="TreeGrafter"/>
</dbReference>
<evidence type="ECO:0000259" key="10">
    <source>
        <dbReference type="PROSITE" id="PS50905"/>
    </source>
</evidence>
<comment type="function">
    <text evidence="1 9">Iron-storage protein.</text>
</comment>
<evidence type="ECO:0000256" key="8">
    <source>
        <dbReference type="PIRSR" id="PIRSR601519-1"/>
    </source>
</evidence>
<name>A0A348AMI9_9FIRM</name>
<dbReference type="GO" id="GO:0008198">
    <property type="term" value="F:ferrous iron binding"/>
    <property type="evidence" value="ECO:0007669"/>
    <property type="project" value="TreeGrafter"/>
</dbReference>
<dbReference type="Gene3D" id="1.20.1260.10">
    <property type="match status" value="1"/>
</dbReference>
<comment type="similarity">
    <text evidence="2 9">Belongs to the ferritin family. Prokaryotic subfamily.</text>
</comment>
<dbReference type="PROSITE" id="PS50905">
    <property type="entry name" value="FERRITIN_LIKE"/>
    <property type="match status" value="1"/>
</dbReference>
<dbReference type="GO" id="GO:0004322">
    <property type="term" value="F:ferroxidase activity"/>
    <property type="evidence" value="ECO:0007669"/>
    <property type="project" value="TreeGrafter"/>
</dbReference>
<evidence type="ECO:0000313" key="11">
    <source>
        <dbReference type="EMBL" id="BBB92287.1"/>
    </source>
</evidence>
<reference evidence="11 12" key="1">
    <citation type="journal article" date="2018" name="Int. J. Syst. Evol. Microbiol.">
        <title>Methylomusa anaerophila gen. nov., sp. nov., an anaerobic methanol-utilizing bacterium isolated from a microbial fuel cell.</title>
        <authorList>
            <person name="Amano N."/>
            <person name="Yamamuro A."/>
            <person name="Miyahara M."/>
            <person name="Kouzuma A."/>
            <person name="Abe T."/>
            <person name="Watanabe K."/>
        </authorList>
    </citation>
    <scope>NUCLEOTIDE SEQUENCE [LARGE SCALE GENOMIC DNA]</scope>
    <source>
        <strain evidence="11 12">MMFC1</strain>
    </source>
</reference>
<dbReference type="GO" id="GO:0006826">
    <property type="term" value="P:iron ion transport"/>
    <property type="evidence" value="ECO:0007669"/>
    <property type="project" value="InterPro"/>
</dbReference>
<dbReference type="InterPro" id="IPR009078">
    <property type="entry name" value="Ferritin-like_SF"/>
</dbReference>
<dbReference type="FunFam" id="1.20.1260.10:FF:000001">
    <property type="entry name" value="Non-heme ferritin"/>
    <property type="match status" value="1"/>
</dbReference>
<comment type="catalytic activity">
    <reaction evidence="7 9">
        <text>4 Fe(2+) + O2 + 6 H2O = 4 iron(III) oxide-hydroxide + 12 H(+)</text>
        <dbReference type="Rhea" id="RHEA:11972"/>
        <dbReference type="ChEBI" id="CHEBI:15377"/>
        <dbReference type="ChEBI" id="CHEBI:15378"/>
        <dbReference type="ChEBI" id="CHEBI:15379"/>
        <dbReference type="ChEBI" id="CHEBI:29033"/>
        <dbReference type="ChEBI" id="CHEBI:78619"/>
        <dbReference type="EC" id="1.16.3.2"/>
    </reaction>
</comment>
<dbReference type="Pfam" id="PF00210">
    <property type="entry name" value="Ferritin"/>
    <property type="match status" value="1"/>
</dbReference>
<dbReference type="InterPro" id="IPR008331">
    <property type="entry name" value="Ferritin_DPS_dom"/>
</dbReference>
<protein>
    <recommendedName>
        <fullName evidence="9">Ferritin</fullName>
        <ecNumber evidence="9">1.16.3.2</ecNumber>
    </recommendedName>
</protein>
<keyword evidence="9" id="KW-0963">Cytoplasm</keyword>
<gene>
    <name evidence="11" type="primary">ftnA</name>
    <name evidence="11" type="ORF">MAMMFC1_02972</name>
</gene>
<keyword evidence="12" id="KW-1185">Reference proteome</keyword>
<dbReference type="InterPro" id="IPR001519">
    <property type="entry name" value="Ferritin"/>
</dbReference>
<keyword evidence="6 8" id="KW-0408">Iron</keyword>
<feature type="domain" description="Ferritin-like diiron" evidence="10">
    <location>
        <begin position="1"/>
        <end position="145"/>
    </location>
</feature>
<dbReference type="EC" id="1.16.3.2" evidence="9"/>
<dbReference type="CDD" id="cd01055">
    <property type="entry name" value="Nonheme_Ferritin"/>
    <property type="match status" value="1"/>
</dbReference>
<keyword evidence="4 8" id="KW-0479">Metal-binding</keyword>
<evidence type="ECO:0000256" key="3">
    <source>
        <dbReference type="ARBA" id="ARBA00022434"/>
    </source>
</evidence>
<evidence type="ECO:0000313" key="12">
    <source>
        <dbReference type="Proteomes" id="UP000276437"/>
    </source>
</evidence>